<sequence length="263" mass="27215">MLVILASLAFVASAAAVPGPSPTVQAPPAKRSIITPFLTGQWNVPSPRENASGAYEIYENGASGWTTYDTDLNGWELPLSGADKAGFRLAGDDSSASIVKYDGTGAKIVQVQYNEGDAGDVTGGVDTSVTISTTFNASALSSGKKSKRDSWLTMHAQSNFTDYNPIPIDSVSFSVLNSECDGDLSFSIEATLANGTTTTKNGTNSVGLTVTRPANITVSVAGHDASGMTIYINDAEPFSAAVGSGNAPTTSISYSAELQYCPD</sequence>
<proteinExistence type="predicted"/>
<gene>
    <name evidence="2" type="ORF">PLICRDRAFT_32023</name>
</gene>
<keyword evidence="3" id="KW-1185">Reference proteome</keyword>
<dbReference type="HOGENOM" id="CLU_1058132_0_0_1"/>
<reference evidence="2 3" key="1">
    <citation type="submission" date="2014-06" db="EMBL/GenBank/DDBJ databases">
        <title>Evolutionary Origins and Diversification of the Mycorrhizal Mutualists.</title>
        <authorList>
            <consortium name="DOE Joint Genome Institute"/>
            <consortium name="Mycorrhizal Genomics Consortium"/>
            <person name="Kohler A."/>
            <person name="Kuo A."/>
            <person name="Nagy L.G."/>
            <person name="Floudas D."/>
            <person name="Copeland A."/>
            <person name="Barry K.W."/>
            <person name="Cichocki N."/>
            <person name="Veneault-Fourrey C."/>
            <person name="LaButti K."/>
            <person name="Lindquist E.A."/>
            <person name="Lipzen A."/>
            <person name="Lundell T."/>
            <person name="Morin E."/>
            <person name="Murat C."/>
            <person name="Riley R."/>
            <person name="Ohm R."/>
            <person name="Sun H."/>
            <person name="Tunlid A."/>
            <person name="Henrissat B."/>
            <person name="Grigoriev I.V."/>
            <person name="Hibbett D.S."/>
            <person name="Martin F."/>
        </authorList>
    </citation>
    <scope>NUCLEOTIDE SEQUENCE [LARGE SCALE GENOMIC DNA]</scope>
    <source>
        <strain evidence="2 3">FD-325 SS-3</strain>
    </source>
</reference>
<evidence type="ECO:0000313" key="3">
    <source>
        <dbReference type="Proteomes" id="UP000053263"/>
    </source>
</evidence>
<protein>
    <submittedName>
        <fullName evidence="2">Uncharacterized protein</fullName>
    </submittedName>
</protein>
<dbReference type="EMBL" id="KN832568">
    <property type="protein sequence ID" value="KII85311.1"/>
    <property type="molecule type" value="Genomic_DNA"/>
</dbReference>
<evidence type="ECO:0000256" key="1">
    <source>
        <dbReference type="SAM" id="SignalP"/>
    </source>
</evidence>
<dbReference type="Proteomes" id="UP000053263">
    <property type="component" value="Unassembled WGS sequence"/>
</dbReference>
<name>A0A0C9SLD8_PLICR</name>
<feature type="signal peptide" evidence="1">
    <location>
        <begin position="1"/>
        <end position="16"/>
    </location>
</feature>
<evidence type="ECO:0000313" key="2">
    <source>
        <dbReference type="EMBL" id="KII85311.1"/>
    </source>
</evidence>
<accession>A0A0C9SLD8</accession>
<feature type="chain" id="PRO_5002202959" evidence="1">
    <location>
        <begin position="17"/>
        <end position="263"/>
    </location>
</feature>
<organism evidence="2 3">
    <name type="scientific">Plicaturopsis crispa FD-325 SS-3</name>
    <dbReference type="NCBI Taxonomy" id="944288"/>
    <lineage>
        <taxon>Eukaryota</taxon>
        <taxon>Fungi</taxon>
        <taxon>Dikarya</taxon>
        <taxon>Basidiomycota</taxon>
        <taxon>Agaricomycotina</taxon>
        <taxon>Agaricomycetes</taxon>
        <taxon>Agaricomycetidae</taxon>
        <taxon>Amylocorticiales</taxon>
        <taxon>Amylocorticiaceae</taxon>
        <taxon>Plicatura</taxon>
        <taxon>Plicaturopsis crispa</taxon>
    </lineage>
</organism>
<dbReference type="AlphaFoldDB" id="A0A0C9SLD8"/>
<keyword evidence="1" id="KW-0732">Signal</keyword>